<dbReference type="SUPFAM" id="SSF52540">
    <property type="entry name" value="P-loop containing nucleoside triphosphate hydrolases"/>
    <property type="match status" value="1"/>
</dbReference>
<dbReference type="Gene3D" id="3.40.50.300">
    <property type="entry name" value="P-loop containing nucleotide triphosphate hydrolases"/>
    <property type="match status" value="1"/>
</dbReference>
<accession>A0A451A649</accession>
<evidence type="ECO:0000313" key="1">
    <source>
        <dbReference type="EMBL" id="VFK61483.1"/>
    </source>
</evidence>
<reference evidence="1" key="1">
    <citation type="submission" date="2019-02" db="EMBL/GenBank/DDBJ databases">
        <authorList>
            <person name="Gruber-Vodicka R. H."/>
            <person name="Seah K. B. B."/>
        </authorList>
    </citation>
    <scope>NUCLEOTIDE SEQUENCE</scope>
    <source>
        <strain evidence="2">BECK_BY19</strain>
        <strain evidence="1">BECK_BY8</strain>
    </source>
</reference>
<organism evidence="1">
    <name type="scientific">Candidatus Kentrum sp. UNK</name>
    <dbReference type="NCBI Taxonomy" id="2126344"/>
    <lineage>
        <taxon>Bacteria</taxon>
        <taxon>Pseudomonadati</taxon>
        <taxon>Pseudomonadota</taxon>
        <taxon>Gammaproteobacteria</taxon>
        <taxon>Candidatus Kentrum</taxon>
    </lineage>
</organism>
<evidence type="ECO:0000313" key="2">
    <source>
        <dbReference type="EMBL" id="VFK69103.1"/>
    </source>
</evidence>
<name>A0A451A649_9GAMM</name>
<gene>
    <name evidence="1" type="ORF">BECKUNK1418G_GA0071005_101744</name>
    <name evidence="2" type="ORF">BECKUNK1418H_GA0071006_101025</name>
</gene>
<keyword evidence="1" id="KW-0808">Transferase</keyword>
<dbReference type="InterPro" id="IPR027417">
    <property type="entry name" value="P-loop_NTPase"/>
</dbReference>
<proteinExistence type="predicted"/>
<dbReference type="AlphaFoldDB" id="A0A451A649"/>
<dbReference type="GO" id="GO:0016301">
    <property type="term" value="F:kinase activity"/>
    <property type="evidence" value="ECO:0007669"/>
    <property type="project" value="UniProtKB-KW"/>
</dbReference>
<dbReference type="Pfam" id="PF13207">
    <property type="entry name" value="AAA_17"/>
    <property type="match status" value="1"/>
</dbReference>
<protein>
    <submittedName>
        <fullName evidence="1">Adenylate kinase</fullName>
    </submittedName>
</protein>
<sequence length="187" mass="20915">MDSTKNRNIIFIAGAHGVGKRHLCEQLAPRLDARHVAASDLIRNRRTFGEAKAISGIDANQAILVEELTAFKTTKSMVLLDGHFCLYNADFEIEPLPSEVFRALNVAYTVLLTCNPAEIMARLIKRDRKTSGFSLEKVERLQLAEQRHAREISEALHIPLTELDVTEKPTPNALDTLASDIKREIGR</sequence>
<dbReference type="EMBL" id="CAADGD010000010">
    <property type="protein sequence ID" value="VFK69103.1"/>
    <property type="molecule type" value="Genomic_DNA"/>
</dbReference>
<keyword evidence="1" id="KW-0418">Kinase</keyword>
<dbReference type="EMBL" id="CAADFZ010000017">
    <property type="protein sequence ID" value="VFK61483.1"/>
    <property type="molecule type" value="Genomic_DNA"/>
</dbReference>